<gene>
    <name evidence="1" type="ORF">PHMEG_00023451</name>
</gene>
<dbReference type="Proteomes" id="UP000198211">
    <property type="component" value="Unassembled WGS sequence"/>
</dbReference>
<name>A0A225VIM6_9STRA</name>
<protein>
    <submittedName>
        <fullName evidence="1">Uncharacterized protein</fullName>
    </submittedName>
</protein>
<dbReference type="EMBL" id="NBNE01004866">
    <property type="protein sequence ID" value="OWZ04617.1"/>
    <property type="molecule type" value="Genomic_DNA"/>
</dbReference>
<evidence type="ECO:0000313" key="1">
    <source>
        <dbReference type="EMBL" id="OWZ04617.1"/>
    </source>
</evidence>
<comment type="caution">
    <text evidence="1">The sequence shown here is derived from an EMBL/GenBank/DDBJ whole genome shotgun (WGS) entry which is preliminary data.</text>
</comment>
<dbReference type="OrthoDB" id="141438at2759"/>
<sequence length="72" mass="7975">MATFVTVITTLCIEYVRRVDDVPRGRARRVQCERIVLPKPIAIPEDIDNDVEDQAAAASFASRTSDVTSVLL</sequence>
<organism evidence="1 2">
    <name type="scientific">Phytophthora megakarya</name>
    <dbReference type="NCBI Taxonomy" id="4795"/>
    <lineage>
        <taxon>Eukaryota</taxon>
        <taxon>Sar</taxon>
        <taxon>Stramenopiles</taxon>
        <taxon>Oomycota</taxon>
        <taxon>Peronosporomycetes</taxon>
        <taxon>Peronosporales</taxon>
        <taxon>Peronosporaceae</taxon>
        <taxon>Phytophthora</taxon>
    </lineage>
</organism>
<accession>A0A225VIM6</accession>
<reference evidence="2" key="1">
    <citation type="submission" date="2017-03" db="EMBL/GenBank/DDBJ databases">
        <title>Phytopthora megakarya and P. palmivora, two closely related causual agents of cacao black pod achieved similar genome size and gene model numbers by different mechanisms.</title>
        <authorList>
            <person name="Ali S."/>
            <person name="Shao J."/>
            <person name="Larry D.J."/>
            <person name="Kronmiller B."/>
            <person name="Shen D."/>
            <person name="Strem M.D."/>
            <person name="Melnick R.L."/>
            <person name="Guiltinan M.J."/>
            <person name="Tyler B.M."/>
            <person name="Meinhardt L.W."/>
            <person name="Bailey B.A."/>
        </authorList>
    </citation>
    <scope>NUCLEOTIDE SEQUENCE [LARGE SCALE GENOMIC DNA]</scope>
    <source>
        <strain evidence="2">zdho120</strain>
    </source>
</reference>
<keyword evidence="2" id="KW-1185">Reference proteome</keyword>
<proteinExistence type="predicted"/>
<evidence type="ECO:0000313" key="2">
    <source>
        <dbReference type="Proteomes" id="UP000198211"/>
    </source>
</evidence>
<dbReference type="AlphaFoldDB" id="A0A225VIM6"/>